<gene>
    <name evidence="1" type="ORF">ACFQ5G_47330</name>
</gene>
<dbReference type="Proteomes" id="UP001597183">
    <property type="component" value="Unassembled WGS sequence"/>
</dbReference>
<protein>
    <submittedName>
        <fullName evidence="1">Uncharacterized protein</fullName>
    </submittedName>
</protein>
<organism evidence="1 2">
    <name type="scientific">Actinoplanes sichuanensis</name>
    <dbReference type="NCBI Taxonomy" id="512349"/>
    <lineage>
        <taxon>Bacteria</taxon>
        <taxon>Bacillati</taxon>
        <taxon>Actinomycetota</taxon>
        <taxon>Actinomycetes</taxon>
        <taxon>Micromonosporales</taxon>
        <taxon>Micromonosporaceae</taxon>
        <taxon>Actinoplanes</taxon>
    </lineage>
</organism>
<keyword evidence="2" id="KW-1185">Reference proteome</keyword>
<reference evidence="2" key="1">
    <citation type="journal article" date="2019" name="Int. J. Syst. Evol. Microbiol.">
        <title>The Global Catalogue of Microorganisms (GCM) 10K type strain sequencing project: providing services to taxonomists for standard genome sequencing and annotation.</title>
        <authorList>
            <consortium name="The Broad Institute Genomics Platform"/>
            <consortium name="The Broad Institute Genome Sequencing Center for Infectious Disease"/>
            <person name="Wu L."/>
            <person name="Ma J."/>
        </authorList>
    </citation>
    <scope>NUCLEOTIDE SEQUENCE [LARGE SCALE GENOMIC DNA]</scope>
    <source>
        <strain evidence="2">CCM 7526</strain>
    </source>
</reference>
<accession>A0ABW4ASQ4</accession>
<proteinExistence type="predicted"/>
<name>A0ABW4ASQ4_9ACTN</name>
<comment type="caution">
    <text evidence="1">The sequence shown here is derived from an EMBL/GenBank/DDBJ whole genome shotgun (WGS) entry which is preliminary data.</text>
</comment>
<evidence type="ECO:0000313" key="2">
    <source>
        <dbReference type="Proteomes" id="UP001597183"/>
    </source>
</evidence>
<sequence length="177" mass="20007">MEAQLEWWANSSFAFGPFPVVVEDVQTGRLRHTTHLEDLRQTHDLDPAFTLRFGDDTTIEVVVGRPDDEGRFSLTALEETGTGEFTEPEDVALTAAWLTEHGFVNSQTTSSSGGNGSRLFERNDGWEVRYQCVLGTWTLELKPPQGAYVDFARVRVRTTQPCWHEELPELITRPAPR</sequence>
<dbReference type="RefSeq" id="WP_317794717.1">
    <property type="nucleotide sequence ID" value="NZ_AP028461.1"/>
</dbReference>
<evidence type="ECO:0000313" key="1">
    <source>
        <dbReference type="EMBL" id="MFD1372988.1"/>
    </source>
</evidence>
<dbReference type="EMBL" id="JBHTMK010000063">
    <property type="protein sequence ID" value="MFD1372988.1"/>
    <property type="molecule type" value="Genomic_DNA"/>
</dbReference>